<dbReference type="GO" id="GO:0016747">
    <property type="term" value="F:acyltransferase activity, transferring groups other than amino-acyl groups"/>
    <property type="evidence" value="ECO:0007669"/>
    <property type="project" value="UniProtKB-ARBA"/>
</dbReference>
<dbReference type="InterPro" id="IPR051504">
    <property type="entry name" value="Plant_metabolite_acyltrans"/>
</dbReference>
<sequence length="376" mass="41230">MSLLPVSHKIEPRSKPCVFLSYCPSHLGYRCLDIETNRVYLARHVRFDEGKFPFRSQSILGPVPFTPPGTWITLPLPTLSPSSVPAPTAILPSSPIPTSPSTNPPNSVHSSPSISTSGHTPPSDYILVTGNVPNRVADFVTTLGKEFALRNLGGINYFFGIESVPTTDGLILSKRHCILNLITRAGLQSSKDGSTLLGFLNAWGSINKFHGEAHLLALGDKVLPFYDRSLVEDANGVDATRWDSMKNYRPTLSSTVSLPTYKVRATFTMSEADIQKLKSYVIKSLIMADHYNVSSFAVVCAYVWTCFARSAGEVLADDEAEYFTCPIDCRHRLNPPLPDTYFGNCLAIVVAELTHARLKGNEGFVAAVQARLLKRL</sequence>
<evidence type="ECO:0000259" key="4">
    <source>
        <dbReference type="Pfam" id="PF25597"/>
    </source>
</evidence>
<dbReference type="InterPro" id="IPR023213">
    <property type="entry name" value="CAT-like_dom_sf"/>
</dbReference>
<dbReference type="PANTHER" id="PTHR31625">
    <property type="match status" value="1"/>
</dbReference>
<feature type="region of interest" description="Disordered" evidence="3">
    <location>
        <begin position="90"/>
        <end position="120"/>
    </location>
</feature>
<evidence type="ECO:0000313" key="5">
    <source>
        <dbReference type="EMBL" id="KAG8388577.1"/>
    </source>
</evidence>
<organism evidence="5 6">
    <name type="scientific">Buddleja alternifolia</name>
    <dbReference type="NCBI Taxonomy" id="168488"/>
    <lineage>
        <taxon>Eukaryota</taxon>
        <taxon>Viridiplantae</taxon>
        <taxon>Streptophyta</taxon>
        <taxon>Embryophyta</taxon>
        <taxon>Tracheophyta</taxon>
        <taxon>Spermatophyta</taxon>
        <taxon>Magnoliopsida</taxon>
        <taxon>eudicotyledons</taxon>
        <taxon>Gunneridae</taxon>
        <taxon>Pentapetalae</taxon>
        <taxon>asterids</taxon>
        <taxon>lamiids</taxon>
        <taxon>Lamiales</taxon>
        <taxon>Scrophulariaceae</taxon>
        <taxon>Buddlejeae</taxon>
        <taxon>Buddleja</taxon>
    </lineage>
</organism>
<gene>
    <name evidence="5" type="ORF">BUALT_Bualt02G0139800</name>
</gene>
<comment type="caution">
    <text evidence="5">The sequence shown here is derived from an EMBL/GenBank/DDBJ whole genome shotgun (WGS) entry which is preliminary data.</text>
</comment>
<accession>A0AAV6Y8N8</accession>
<dbReference type="EMBL" id="WHWC01000002">
    <property type="protein sequence ID" value="KAG8388577.1"/>
    <property type="molecule type" value="Genomic_DNA"/>
</dbReference>
<reference evidence="5" key="1">
    <citation type="submission" date="2019-10" db="EMBL/GenBank/DDBJ databases">
        <authorList>
            <person name="Zhang R."/>
            <person name="Pan Y."/>
            <person name="Wang J."/>
            <person name="Ma R."/>
            <person name="Yu S."/>
        </authorList>
    </citation>
    <scope>NUCLEOTIDE SEQUENCE</scope>
    <source>
        <strain evidence="5">LA-IB0</strain>
        <tissue evidence="5">Leaf</tissue>
    </source>
</reference>
<keyword evidence="1" id="KW-0808">Transferase</keyword>
<dbReference type="AlphaFoldDB" id="A0AAV6Y8N8"/>
<keyword evidence="2" id="KW-0012">Acyltransferase</keyword>
<evidence type="ECO:0000256" key="3">
    <source>
        <dbReference type="SAM" id="MobiDB-lite"/>
    </source>
</evidence>
<feature type="compositionally biased region" description="Low complexity" evidence="3">
    <location>
        <begin position="99"/>
        <end position="120"/>
    </location>
</feature>
<evidence type="ECO:0000256" key="1">
    <source>
        <dbReference type="ARBA" id="ARBA00022679"/>
    </source>
</evidence>
<dbReference type="Pfam" id="PF25597">
    <property type="entry name" value="SH3_retrovirus"/>
    <property type="match status" value="1"/>
</dbReference>
<proteinExistence type="predicted"/>
<dbReference type="Proteomes" id="UP000826271">
    <property type="component" value="Unassembled WGS sequence"/>
</dbReference>
<evidence type="ECO:0000256" key="2">
    <source>
        <dbReference type="ARBA" id="ARBA00023315"/>
    </source>
</evidence>
<protein>
    <recommendedName>
        <fullName evidence="4">Retroviral polymerase SH3-like domain-containing protein</fullName>
    </recommendedName>
</protein>
<dbReference type="SUPFAM" id="SSF52777">
    <property type="entry name" value="CoA-dependent acyltransferases"/>
    <property type="match status" value="1"/>
</dbReference>
<name>A0AAV6Y8N8_9LAMI</name>
<feature type="domain" description="Retroviral polymerase SH3-like" evidence="4">
    <location>
        <begin position="7"/>
        <end position="57"/>
    </location>
</feature>
<evidence type="ECO:0000313" key="6">
    <source>
        <dbReference type="Proteomes" id="UP000826271"/>
    </source>
</evidence>
<keyword evidence="6" id="KW-1185">Reference proteome</keyword>
<dbReference type="Pfam" id="PF02458">
    <property type="entry name" value="Transferase"/>
    <property type="match status" value="1"/>
</dbReference>
<dbReference type="InterPro" id="IPR057670">
    <property type="entry name" value="SH3_retrovirus"/>
</dbReference>
<dbReference type="Gene3D" id="3.30.559.10">
    <property type="entry name" value="Chloramphenicol acetyltransferase-like domain"/>
    <property type="match status" value="2"/>
</dbReference>